<proteinExistence type="predicted"/>
<gene>
    <name evidence="1" type="ORF">SAMN05880501_12315</name>
</gene>
<evidence type="ECO:0008006" key="3">
    <source>
        <dbReference type="Google" id="ProtNLM"/>
    </source>
</evidence>
<protein>
    <recommendedName>
        <fullName evidence="3">Transcriptional regulator</fullName>
    </recommendedName>
</protein>
<name>A0A285TTV1_9BACL</name>
<accession>A0A285TTV1</accession>
<dbReference type="OrthoDB" id="2112405at2"/>
<organism evidence="1 2">
    <name type="scientific">Ureibacillus xyleni</name>
    <dbReference type="NCBI Taxonomy" id="614648"/>
    <lineage>
        <taxon>Bacteria</taxon>
        <taxon>Bacillati</taxon>
        <taxon>Bacillota</taxon>
        <taxon>Bacilli</taxon>
        <taxon>Bacillales</taxon>
        <taxon>Caryophanaceae</taxon>
        <taxon>Ureibacillus</taxon>
    </lineage>
</organism>
<dbReference type="RefSeq" id="WP_097075371.1">
    <property type="nucleotide sequence ID" value="NZ_OBMQ01000023.1"/>
</dbReference>
<dbReference type="Proteomes" id="UP000219636">
    <property type="component" value="Unassembled WGS sequence"/>
</dbReference>
<reference evidence="2" key="1">
    <citation type="submission" date="2017-08" db="EMBL/GenBank/DDBJ databases">
        <authorList>
            <person name="Varghese N."/>
            <person name="Submissions S."/>
        </authorList>
    </citation>
    <scope>NUCLEOTIDE SEQUENCE [LARGE SCALE GENOMIC DNA]</scope>
    <source>
        <strain evidence="2">JC22</strain>
    </source>
</reference>
<dbReference type="EMBL" id="OBMQ01000023">
    <property type="protein sequence ID" value="SOC27549.1"/>
    <property type="molecule type" value="Genomic_DNA"/>
</dbReference>
<dbReference type="AlphaFoldDB" id="A0A285TTV1"/>
<sequence length="73" mass="8748">MKEQLLKMFKRNLLVDMMYIDKNNAITKRRIKVTKITNDTFSAYCFTRHANRTFTIENILALKPVIQKERDII</sequence>
<evidence type="ECO:0000313" key="1">
    <source>
        <dbReference type="EMBL" id="SOC27549.1"/>
    </source>
</evidence>
<evidence type="ECO:0000313" key="2">
    <source>
        <dbReference type="Proteomes" id="UP000219636"/>
    </source>
</evidence>
<keyword evidence="2" id="KW-1185">Reference proteome</keyword>